<reference evidence="1" key="1">
    <citation type="submission" date="2024-12" db="EMBL/GenBank/DDBJ databases">
        <title>Comparative genomics and development of molecular markers within Purpureocillium lilacinum and among Purpureocillium species.</title>
        <authorList>
            <person name="Yeh Z.-Y."/>
            <person name="Ni N.-T."/>
            <person name="Lo P.-H."/>
            <person name="Mushyakhwo K."/>
            <person name="Lin C.-F."/>
            <person name="Nai Y.-S."/>
        </authorList>
    </citation>
    <scope>NUCLEOTIDE SEQUENCE</scope>
    <source>
        <strain evidence="1">NCHU-NPUST-175</strain>
    </source>
</reference>
<comment type="caution">
    <text evidence="1">The sequence shown here is derived from an EMBL/GenBank/DDBJ whole genome shotgun (WGS) entry which is preliminary data.</text>
</comment>
<organism evidence="1 2">
    <name type="scientific">Purpureocillium lilacinum</name>
    <name type="common">Paecilomyces lilacinus</name>
    <dbReference type="NCBI Taxonomy" id="33203"/>
    <lineage>
        <taxon>Eukaryota</taxon>
        <taxon>Fungi</taxon>
        <taxon>Dikarya</taxon>
        <taxon>Ascomycota</taxon>
        <taxon>Pezizomycotina</taxon>
        <taxon>Sordariomycetes</taxon>
        <taxon>Hypocreomycetidae</taxon>
        <taxon>Hypocreales</taxon>
        <taxon>Ophiocordycipitaceae</taxon>
        <taxon>Purpureocillium</taxon>
    </lineage>
</organism>
<dbReference type="EMBL" id="JBGNUJ010000008">
    <property type="protein sequence ID" value="KAL3956432.1"/>
    <property type="molecule type" value="Genomic_DNA"/>
</dbReference>
<dbReference type="Proteomes" id="UP001638806">
    <property type="component" value="Unassembled WGS sequence"/>
</dbReference>
<evidence type="ECO:0000313" key="1">
    <source>
        <dbReference type="EMBL" id="KAL3956432.1"/>
    </source>
</evidence>
<proteinExistence type="predicted"/>
<protein>
    <submittedName>
        <fullName evidence="1">Uncharacterized protein</fullName>
    </submittedName>
</protein>
<name>A0ACC4DKS1_PURLI</name>
<keyword evidence="2" id="KW-1185">Reference proteome</keyword>
<gene>
    <name evidence="1" type="ORF">ACCO45_009278</name>
</gene>
<sequence>MTKTLSLASRQWPTGSGSSHDADLHARRTHGPRLHSRFPGSEQNRAEALGMAVDQRAFDETGKLADGRLKAEQLAGSRNRPSRFPPPVPSAPAATPPKEDSPSGGPRPSRVGAWVPPCSAASSKARRGAQWLSPPGGMGGLATPPGAARGWVACVRACMLDVEMRRRVSVQLPTRTGGEPGSERGACGCASADASDGVGGGGLDAQGGERPPRLRHASNATVGGPALRGQLIHGMDQSGGPGTPLSDCTSSPPQPVVDRQNLQVGYSVEALAAATAVANRQPLVLSRRAPASSSSSTSPLAVLDLCLSALPPTTPDCLPRRVHSAQRPSSVSGARLAAQLRCVRRRGSHARTRPPAWASSPSRTVGDVVQLQRAASAPVRCSRTPRAPPGLGDETERIALLRLL</sequence>
<accession>A0ACC4DKS1</accession>
<evidence type="ECO:0000313" key="2">
    <source>
        <dbReference type="Proteomes" id="UP001638806"/>
    </source>
</evidence>